<reference evidence="2" key="1">
    <citation type="submission" date="2021-01" db="EMBL/GenBank/DDBJ databases">
        <authorList>
            <consortium name="Genoscope - CEA"/>
            <person name="William W."/>
        </authorList>
    </citation>
    <scope>NUCLEOTIDE SEQUENCE</scope>
</reference>
<keyword evidence="1" id="KW-0812">Transmembrane</keyword>
<evidence type="ECO:0000313" key="3">
    <source>
        <dbReference type="Proteomes" id="UP000683925"/>
    </source>
</evidence>
<evidence type="ECO:0000256" key="1">
    <source>
        <dbReference type="SAM" id="Phobius"/>
    </source>
</evidence>
<keyword evidence="1" id="KW-0472">Membrane</keyword>
<comment type="caution">
    <text evidence="2">The sequence shown here is derived from an EMBL/GenBank/DDBJ whole genome shotgun (WGS) entry which is preliminary data.</text>
</comment>
<accession>A0A8S1XFD8</accession>
<keyword evidence="3" id="KW-1185">Reference proteome</keyword>
<feature type="transmembrane region" description="Helical" evidence="1">
    <location>
        <begin position="75"/>
        <end position="93"/>
    </location>
</feature>
<dbReference type="AlphaFoldDB" id="A0A8S1XFD8"/>
<dbReference type="Proteomes" id="UP000683925">
    <property type="component" value="Unassembled WGS sequence"/>
</dbReference>
<name>A0A8S1XFD8_PAROT</name>
<dbReference type="EMBL" id="CAJJDP010000120">
    <property type="protein sequence ID" value="CAD8199618.1"/>
    <property type="molecule type" value="Genomic_DNA"/>
</dbReference>
<feature type="transmembrane region" description="Helical" evidence="1">
    <location>
        <begin position="13"/>
        <end position="31"/>
    </location>
</feature>
<feature type="transmembrane region" description="Helical" evidence="1">
    <location>
        <begin position="51"/>
        <end position="69"/>
    </location>
</feature>
<evidence type="ECO:0000313" key="2">
    <source>
        <dbReference type="EMBL" id="CAD8199618.1"/>
    </source>
</evidence>
<sequence length="95" mass="11226">MNGHLNHKIQAELYKLVPPWLCNLVLIKFIAPQDKNIYNKQLKEKQMMIPVIKLIFKLFSNLILQGFFFQQNNNLILMPLNSICIIILAQIFMRI</sequence>
<organism evidence="2 3">
    <name type="scientific">Paramecium octaurelia</name>
    <dbReference type="NCBI Taxonomy" id="43137"/>
    <lineage>
        <taxon>Eukaryota</taxon>
        <taxon>Sar</taxon>
        <taxon>Alveolata</taxon>
        <taxon>Ciliophora</taxon>
        <taxon>Intramacronucleata</taxon>
        <taxon>Oligohymenophorea</taxon>
        <taxon>Peniculida</taxon>
        <taxon>Parameciidae</taxon>
        <taxon>Paramecium</taxon>
    </lineage>
</organism>
<protein>
    <submittedName>
        <fullName evidence="2">Uncharacterized protein</fullName>
    </submittedName>
</protein>
<proteinExistence type="predicted"/>
<gene>
    <name evidence="2" type="ORF">POCTA_138.1.T1200036</name>
</gene>
<keyword evidence="1" id="KW-1133">Transmembrane helix</keyword>